<name>A0ABT9IM67_9MICC</name>
<comment type="caution">
    <text evidence="4">The sequence shown here is derived from an EMBL/GenBank/DDBJ whole genome shotgun (WGS) entry which is preliminary data.</text>
</comment>
<gene>
    <name evidence="4" type="ORF">Q9R02_05975</name>
</gene>
<dbReference type="InterPro" id="IPR016191">
    <property type="entry name" value="Ribonuclease/ribotoxin"/>
</dbReference>
<evidence type="ECO:0000256" key="1">
    <source>
        <dbReference type="ARBA" id="ARBA00022722"/>
    </source>
</evidence>
<keyword evidence="2" id="KW-0378">Hydrolase</keyword>
<evidence type="ECO:0000256" key="3">
    <source>
        <dbReference type="SAM" id="MobiDB-lite"/>
    </source>
</evidence>
<accession>A0ABT9IM67</accession>
<dbReference type="InterPro" id="IPR000026">
    <property type="entry name" value="N1-like"/>
</dbReference>
<sequence>MNRKTLMTLAGLLGVALLAGFLWLGNGSRPAAHGGGSPVAAASPTGRAGQAPSNPSSLATVKESALPAEAQTTLALIAKGGPYPYSRDGINFGNFEGALPKKNGGYYQEYTVPTPGSNDRGARRIIVGSGHEKYYTADHYATFRFILEGR</sequence>
<dbReference type="Proteomes" id="UP001232725">
    <property type="component" value="Unassembled WGS sequence"/>
</dbReference>
<dbReference type="SUPFAM" id="SSF53933">
    <property type="entry name" value="Microbial ribonucleases"/>
    <property type="match status" value="1"/>
</dbReference>
<evidence type="ECO:0000313" key="5">
    <source>
        <dbReference type="Proteomes" id="UP001232725"/>
    </source>
</evidence>
<dbReference type="RefSeq" id="WP_305995739.1">
    <property type="nucleotide sequence ID" value="NZ_JAVALS010000002.1"/>
</dbReference>
<feature type="region of interest" description="Disordered" evidence="3">
    <location>
        <begin position="33"/>
        <end position="63"/>
    </location>
</feature>
<evidence type="ECO:0000256" key="2">
    <source>
        <dbReference type="ARBA" id="ARBA00022801"/>
    </source>
</evidence>
<keyword evidence="1" id="KW-0540">Nuclease</keyword>
<dbReference type="EMBL" id="JAVALS010000002">
    <property type="protein sequence ID" value="MDP5226696.1"/>
    <property type="molecule type" value="Genomic_DNA"/>
</dbReference>
<dbReference type="Pfam" id="PF00545">
    <property type="entry name" value="Ribonuclease"/>
    <property type="match status" value="1"/>
</dbReference>
<organism evidence="4 5">
    <name type="scientific">Arthrobacter horti</name>
    <dbReference type="NCBI Taxonomy" id="3068273"/>
    <lineage>
        <taxon>Bacteria</taxon>
        <taxon>Bacillati</taxon>
        <taxon>Actinomycetota</taxon>
        <taxon>Actinomycetes</taxon>
        <taxon>Micrococcales</taxon>
        <taxon>Micrococcaceae</taxon>
        <taxon>Arthrobacter</taxon>
    </lineage>
</organism>
<evidence type="ECO:0000313" key="4">
    <source>
        <dbReference type="EMBL" id="MDP5226696.1"/>
    </source>
</evidence>
<protein>
    <submittedName>
        <fullName evidence="4">Ribonuclease domain-containing protein</fullName>
    </submittedName>
</protein>
<keyword evidence="5" id="KW-1185">Reference proteome</keyword>
<reference evidence="4 5" key="1">
    <citation type="submission" date="2023-08" db="EMBL/GenBank/DDBJ databases">
        <title>Arthrobacter horti sp. nov., isolated from forest soil.</title>
        <authorList>
            <person name="Park M."/>
        </authorList>
    </citation>
    <scope>NUCLEOTIDE SEQUENCE [LARGE SCALE GENOMIC DNA]</scope>
    <source>
        <strain evidence="4 5">YJM1</strain>
    </source>
</reference>
<proteinExistence type="predicted"/>
<dbReference type="Gene3D" id="3.10.450.30">
    <property type="entry name" value="Microbial ribonucleases"/>
    <property type="match status" value="1"/>
</dbReference>